<dbReference type="RefSeq" id="WP_256394893.1">
    <property type="nucleotide sequence ID" value="NZ_JANHDJ010000001.1"/>
</dbReference>
<dbReference type="GO" id="GO:0003677">
    <property type="term" value="F:DNA binding"/>
    <property type="evidence" value="ECO:0007669"/>
    <property type="project" value="UniProtKB-KW"/>
</dbReference>
<dbReference type="AlphaFoldDB" id="A0ABD6D564"/>
<dbReference type="InterPro" id="IPR051081">
    <property type="entry name" value="HTH_MetalResp_TranReg"/>
</dbReference>
<dbReference type="InterPro" id="IPR001845">
    <property type="entry name" value="HTH_ArsR_DNA-bd_dom"/>
</dbReference>
<dbReference type="Pfam" id="PF01022">
    <property type="entry name" value="HTH_5"/>
    <property type="match status" value="1"/>
</dbReference>
<feature type="domain" description="HTH arsR-type" evidence="4">
    <location>
        <begin position="28"/>
        <end position="125"/>
    </location>
</feature>
<organism evidence="5 6">
    <name type="scientific">Halohasta litorea</name>
    <dbReference type="NCBI Taxonomy" id="869891"/>
    <lineage>
        <taxon>Archaea</taxon>
        <taxon>Methanobacteriati</taxon>
        <taxon>Methanobacteriota</taxon>
        <taxon>Stenosarchaea group</taxon>
        <taxon>Halobacteria</taxon>
        <taxon>Halobacteriales</taxon>
        <taxon>Haloferacaceae</taxon>
        <taxon>Halohasta</taxon>
    </lineage>
</organism>
<evidence type="ECO:0000256" key="2">
    <source>
        <dbReference type="ARBA" id="ARBA00023125"/>
    </source>
</evidence>
<dbReference type="Proteomes" id="UP001597052">
    <property type="component" value="Unassembled WGS sequence"/>
</dbReference>
<evidence type="ECO:0000313" key="5">
    <source>
        <dbReference type="EMBL" id="MFD1641192.1"/>
    </source>
</evidence>
<evidence type="ECO:0000313" key="6">
    <source>
        <dbReference type="Proteomes" id="UP001597052"/>
    </source>
</evidence>
<dbReference type="PANTHER" id="PTHR33154">
    <property type="entry name" value="TRANSCRIPTIONAL REGULATOR, ARSR FAMILY"/>
    <property type="match status" value="1"/>
</dbReference>
<proteinExistence type="predicted"/>
<evidence type="ECO:0000259" key="4">
    <source>
        <dbReference type="PROSITE" id="PS50987"/>
    </source>
</evidence>
<reference evidence="5 6" key="1">
    <citation type="journal article" date="2019" name="Int. J. Syst. Evol. Microbiol.">
        <title>The Global Catalogue of Microorganisms (GCM) 10K type strain sequencing project: providing services to taxonomists for standard genome sequencing and annotation.</title>
        <authorList>
            <consortium name="The Broad Institute Genomics Platform"/>
            <consortium name="The Broad Institute Genome Sequencing Center for Infectious Disease"/>
            <person name="Wu L."/>
            <person name="Ma J."/>
        </authorList>
    </citation>
    <scope>NUCLEOTIDE SEQUENCE [LARGE SCALE GENOMIC DNA]</scope>
    <source>
        <strain evidence="5 6">CGMCC 1.10593</strain>
    </source>
</reference>
<dbReference type="SUPFAM" id="SSF46785">
    <property type="entry name" value="Winged helix' DNA-binding domain"/>
    <property type="match status" value="1"/>
</dbReference>
<dbReference type="CDD" id="cd00090">
    <property type="entry name" value="HTH_ARSR"/>
    <property type="match status" value="1"/>
</dbReference>
<dbReference type="InterPro" id="IPR036388">
    <property type="entry name" value="WH-like_DNA-bd_sf"/>
</dbReference>
<evidence type="ECO:0000256" key="3">
    <source>
        <dbReference type="ARBA" id="ARBA00023163"/>
    </source>
</evidence>
<dbReference type="SMART" id="SM00418">
    <property type="entry name" value="HTH_ARSR"/>
    <property type="match status" value="1"/>
</dbReference>
<keyword evidence="6" id="KW-1185">Reference proteome</keyword>
<evidence type="ECO:0000256" key="1">
    <source>
        <dbReference type="ARBA" id="ARBA00023015"/>
    </source>
</evidence>
<dbReference type="Gene3D" id="1.10.10.10">
    <property type="entry name" value="Winged helix-like DNA-binding domain superfamily/Winged helix DNA-binding domain"/>
    <property type="match status" value="1"/>
</dbReference>
<sequence length="125" mass="13336">MNSNSAEHTDRGIEDAPDGDCCTASHSLTDEALLDDVAMLSAVGNETRYETLRYVAGAGQAGACVCELPPLVGVTQGTVSNALSRLLEAGLVSRRKEGRWRYYTATTEARTLLLALDTIQEGSDE</sequence>
<comment type="caution">
    <text evidence="5">The sequence shown here is derived from an EMBL/GenBank/DDBJ whole genome shotgun (WGS) entry which is preliminary data.</text>
</comment>
<dbReference type="PRINTS" id="PR00778">
    <property type="entry name" value="HTHARSR"/>
</dbReference>
<gene>
    <name evidence="5" type="ORF">ACFSBW_04795</name>
</gene>
<keyword evidence="3" id="KW-0804">Transcription</keyword>
<keyword evidence="2" id="KW-0238">DNA-binding</keyword>
<dbReference type="NCBIfam" id="NF033788">
    <property type="entry name" value="HTH_metalloreg"/>
    <property type="match status" value="1"/>
</dbReference>
<accession>A0ABD6D564</accession>
<dbReference type="InterPro" id="IPR011991">
    <property type="entry name" value="ArsR-like_HTH"/>
</dbReference>
<dbReference type="PANTHER" id="PTHR33154:SF36">
    <property type="entry name" value="TRANSCRIPTIONAL REGULATOR"/>
    <property type="match status" value="1"/>
</dbReference>
<protein>
    <submittedName>
        <fullName evidence="5">ArsR/SmtB family transcription factor</fullName>
    </submittedName>
</protein>
<dbReference type="InterPro" id="IPR036390">
    <property type="entry name" value="WH_DNA-bd_sf"/>
</dbReference>
<name>A0ABD6D564_9EURY</name>
<dbReference type="PROSITE" id="PS50987">
    <property type="entry name" value="HTH_ARSR_2"/>
    <property type="match status" value="1"/>
</dbReference>
<keyword evidence="1" id="KW-0805">Transcription regulation</keyword>
<dbReference type="EMBL" id="JBHUDM010000001">
    <property type="protein sequence ID" value="MFD1641192.1"/>
    <property type="molecule type" value="Genomic_DNA"/>
</dbReference>